<evidence type="ECO:0000313" key="1">
    <source>
        <dbReference type="EMBL" id="KAK9870988.1"/>
    </source>
</evidence>
<organism evidence="1 2">
    <name type="scientific">Henosepilachna vigintioctopunctata</name>
    <dbReference type="NCBI Taxonomy" id="420089"/>
    <lineage>
        <taxon>Eukaryota</taxon>
        <taxon>Metazoa</taxon>
        <taxon>Ecdysozoa</taxon>
        <taxon>Arthropoda</taxon>
        <taxon>Hexapoda</taxon>
        <taxon>Insecta</taxon>
        <taxon>Pterygota</taxon>
        <taxon>Neoptera</taxon>
        <taxon>Endopterygota</taxon>
        <taxon>Coleoptera</taxon>
        <taxon>Polyphaga</taxon>
        <taxon>Cucujiformia</taxon>
        <taxon>Coccinelloidea</taxon>
        <taxon>Coccinellidae</taxon>
        <taxon>Epilachninae</taxon>
        <taxon>Epilachnini</taxon>
        <taxon>Henosepilachna</taxon>
    </lineage>
</organism>
<dbReference type="EMBL" id="JARQZJ010000004">
    <property type="protein sequence ID" value="KAK9870988.1"/>
    <property type="molecule type" value="Genomic_DNA"/>
</dbReference>
<reference evidence="1 2" key="1">
    <citation type="submission" date="2023-03" db="EMBL/GenBank/DDBJ databases">
        <title>Genome insight into feeding habits of ladybird beetles.</title>
        <authorList>
            <person name="Li H.-S."/>
            <person name="Huang Y.-H."/>
            <person name="Pang H."/>
        </authorList>
    </citation>
    <scope>NUCLEOTIDE SEQUENCE [LARGE SCALE GENOMIC DNA]</scope>
    <source>
        <strain evidence="1">SYSU_2023b</strain>
        <tissue evidence="1">Whole body</tissue>
    </source>
</reference>
<name>A0AAW1TQQ2_9CUCU</name>
<protein>
    <submittedName>
        <fullName evidence="1">Uncharacterized protein</fullName>
    </submittedName>
</protein>
<dbReference type="Proteomes" id="UP001431783">
    <property type="component" value="Unassembled WGS sequence"/>
</dbReference>
<accession>A0AAW1TQQ2</accession>
<evidence type="ECO:0000313" key="2">
    <source>
        <dbReference type="Proteomes" id="UP001431783"/>
    </source>
</evidence>
<comment type="caution">
    <text evidence="1">The sequence shown here is derived from an EMBL/GenBank/DDBJ whole genome shotgun (WGS) entry which is preliminary data.</text>
</comment>
<sequence length="95" mass="10446">MLKRLSKQTVAPVLANIERPTAELFLSAGSLVCNSGDSLSPRGTRDGRIQNGGGIVFCNVHWQTRIVKVQVGEILQLELVNQLKLLLKLKFCSTQ</sequence>
<keyword evidence="2" id="KW-1185">Reference proteome</keyword>
<dbReference type="AlphaFoldDB" id="A0AAW1TQQ2"/>
<gene>
    <name evidence="1" type="ORF">WA026_009948</name>
</gene>
<proteinExistence type="predicted"/>